<evidence type="ECO:0000313" key="3">
    <source>
        <dbReference type="EMBL" id="MFD0686798.1"/>
    </source>
</evidence>
<protein>
    <submittedName>
        <fullName evidence="3">TNT domain-containing protein</fullName>
    </submittedName>
</protein>
<proteinExistence type="predicted"/>
<accession>A0ABW2XN57</accession>
<feature type="domain" description="TNT" evidence="2">
    <location>
        <begin position="206"/>
        <end position="308"/>
    </location>
</feature>
<evidence type="ECO:0000259" key="2">
    <source>
        <dbReference type="Pfam" id="PF14021"/>
    </source>
</evidence>
<sequence>MAVRRRRLRDALLFGSQRTRRTFDENVMKLLAGVCVAAVLCAGTVGYSYLQSRLRKQEKQKAAESQVAAPDEGTAPVPADWVGSQVTFPRLREALERAGVPEGLYVLPGEPRPPVRAASSYYVIARGTDQFSGGVVEFQQGRIGAQFPNEDEACRWLYGELVVRERPAHALDARAEQEAIRQGALLAADARNKIAMGGGASITYPLRQGTLVDAFGQESGSVLFPFGTPFAQRGLPAAARADSFPGAPDGYSRYRVMKPFAVSASVSAPAGRSPGGGVRFGISAGLFARPPALPTVRWLLRNGYLDRVTGTVVPR</sequence>
<name>A0ABW2XN57_9ACTN</name>
<comment type="caution">
    <text evidence="3">The sequence shown here is derived from an EMBL/GenBank/DDBJ whole genome shotgun (WGS) entry which is preliminary data.</text>
</comment>
<keyword evidence="1" id="KW-1133">Transmembrane helix</keyword>
<feature type="transmembrane region" description="Helical" evidence="1">
    <location>
        <begin position="30"/>
        <end position="50"/>
    </location>
</feature>
<dbReference type="RefSeq" id="WP_242619599.1">
    <property type="nucleotide sequence ID" value="NZ_CAACUY010000174.1"/>
</dbReference>
<keyword evidence="1" id="KW-0472">Membrane</keyword>
<dbReference type="Pfam" id="PF14021">
    <property type="entry name" value="TNT"/>
    <property type="match status" value="1"/>
</dbReference>
<reference evidence="4" key="1">
    <citation type="journal article" date="2019" name="Int. J. Syst. Evol. Microbiol.">
        <title>The Global Catalogue of Microorganisms (GCM) 10K type strain sequencing project: providing services to taxonomists for standard genome sequencing and annotation.</title>
        <authorList>
            <consortium name="The Broad Institute Genomics Platform"/>
            <consortium name="The Broad Institute Genome Sequencing Center for Infectious Disease"/>
            <person name="Wu L."/>
            <person name="Ma J."/>
        </authorList>
    </citation>
    <scope>NUCLEOTIDE SEQUENCE [LARGE SCALE GENOMIC DNA]</scope>
    <source>
        <strain evidence="4">JCM 9371</strain>
    </source>
</reference>
<dbReference type="EMBL" id="JBHTGP010000011">
    <property type="protein sequence ID" value="MFD0686798.1"/>
    <property type="molecule type" value="Genomic_DNA"/>
</dbReference>
<gene>
    <name evidence="3" type="ORF">ACFQZM_20030</name>
</gene>
<keyword evidence="1" id="KW-0812">Transmembrane</keyword>
<organism evidence="3 4">
    <name type="scientific">Actinomadura fibrosa</name>
    <dbReference type="NCBI Taxonomy" id="111802"/>
    <lineage>
        <taxon>Bacteria</taxon>
        <taxon>Bacillati</taxon>
        <taxon>Actinomycetota</taxon>
        <taxon>Actinomycetes</taxon>
        <taxon>Streptosporangiales</taxon>
        <taxon>Thermomonosporaceae</taxon>
        <taxon>Actinomadura</taxon>
    </lineage>
</organism>
<dbReference type="InterPro" id="IPR025331">
    <property type="entry name" value="TNT"/>
</dbReference>
<keyword evidence="4" id="KW-1185">Reference proteome</keyword>
<evidence type="ECO:0000256" key="1">
    <source>
        <dbReference type="SAM" id="Phobius"/>
    </source>
</evidence>
<dbReference type="Proteomes" id="UP001597063">
    <property type="component" value="Unassembled WGS sequence"/>
</dbReference>
<evidence type="ECO:0000313" key="4">
    <source>
        <dbReference type="Proteomes" id="UP001597063"/>
    </source>
</evidence>